<name>A0A1F5JLU9_9BACT</name>
<dbReference type="SUPFAM" id="SSF51306">
    <property type="entry name" value="LexA/Signal peptidase"/>
    <property type="match status" value="1"/>
</dbReference>
<dbReference type="InterPro" id="IPR000223">
    <property type="entry name" value="Pept_S26A_signal_pept_1"/>
</dbReference>
<organism evidence="7 8">
    <name type="scientific">Candidatus Daviesbacteria bacterium RIFCSPHIGHO2_01_FULL_40_11</name>
    <dbReference type="NCBI Taxonomy" id="1797762"/>
    <lineage>
        <taxon>Bacteria</taxon>
        <taxon>Candidatus Daviesiibacteriota</taxon>
    </lineage>
</organism>
<dbReference type="Gene3D" id="2.10.109.10">
    <property type="entry name" value="Umud Fragment, subunit A"/>
    <property type="match status" value="1"/>
</dbReference>
<evidence type="ECO:0000256" key="4">
    <source>
        <dbReference type="ARBA" id="ARBA00022801"/>
    </source>
</evidence>
<dbReference type="GO" id="GO:0006465">
    <property type="term" value="P:signal peptide processing"/>
    <property type="evidence" value="ECO:0007669"/>
    <property type="project" value="InterPro"/>
</dbReference>
<keyword evidence="3 7" id="KW-0645">Protease</keyword>
<evidence type="ECO:0000256" key="3">
    <source>
        <dbReference type="ARBA" id="ARBA00022670"/>
    </source>
</evidence>
<dbReference type="InterPro" id="IPR019533">
    <property type="entry name" value="Peptidase_S26"/>
</dbReference>
<evidence type="ECO:0000313" key="7">
    <source>
        <dbReference type="EMBL" id="OGE29634.1"/>
    </source>
</evidence>
<protein>
    <submittedName>
        <fullName evidence="7">Nickel-type superoxide dismutase maturation protease</fullName>
    </submittedName>
</protein>
<dbReference type="InterPro" id="IPR015927">
    <property type="entry name" value="Peptidase_S24_S26A/B/C"/>
</dbReference>
<comment type="caution">
    <text evidence="7">The sequence shown here is derived from an EMBL/GenBank/DDBJ whole genome shotgun (WGS) entry which is preliminary data.</text>
</comment>
<evidence type="ECO:0000259" key="6">
    <source>
        <dbReference type="Pfam" id="PF00717"/>
    </source>
</evidence>
<dbReference type="PROSITE" id="PS00501">
    <property type="entry name" value="SPASE_I_1"/>
    <property type="match status" value="1"/>
</dbReference>
<dbReference type="AlphaFoldDB" id="A0A1F5JLU9"/>
<comment type="subcellular location">
    <subcellularLocation>
        <location evidence="1">Endomembrane system</location>
    </subcellularLocation>
</comment>
<dbReference type="NCBIfam" id="TIGR02754">
    <property type="entry name" value="sod_Ni_protease"/>
    <property type="match status" value="1"/>
</dbReference>
<evidence type="ECO:0000256" key="2">
    <source>
        <dbReference type="ARBA" id="ARBA00009370"/>
    </source>
</evidence>
<reference evidence="7 8" key="1">
    <citation type="journal article" date="2016" name="Nat. Commun.">
        <title>Thousands of microbial genomes shed light on interconnected biogeochemical processes in an aquifer system.</title>
        <authorList>
            <person name="Anantharaman K."/>
            <person name="Brown C.T."/>
            <person name="Hug L.A."/>
            <person name="Sharon I."/>
            <person name="Castelle C.J."/>
            <person name="Probst A.J."/>
            <person name="Thomas B.C."/>
            <person name="Singh A."/>
            <person name="Wilkins M.J."/>
            <person name="Karaoz U."/>
            <person name="Brodie E.L."/>
            <person name="Williams K.H."/>
            <person name="Hubbard S.S."/>
            <person name="Banfield J.F."/>
        </authorList>
    </citation>
    <scope>NUCLEOTIDE SEQUENCE [LARGE SCALE GENOMIC DNA]</scope>
</reference>
<dbReference type="EMBL" id="MFCP01000003">
    <property type="protein sequence ID" value="OGE29634.1"/>
    <property type="molecule type" value="Genomic_DNA"/>
</dbReference>
<dbReference type="InterPro" id="IPR019756">
    <property type="entry name" value="Pept_S26A_signal_pept_1_Ser-AS"/>
</dbReference>
<dbReference type="InterPro" id="IPR036286">
    <property type="entry name" value="LexA/Signal_pep-like_sf"/>
</dbReference>
<dbReference type="GO" id="GO:0012505">
    <property type="term" value="C:endomembrane system"/>
    <property type="evidence" value="ECO:0007669"/>
    <property type="project" value="UniProtKB-SubCell"/>
</dbReference>
<dbReference type="PANTHER" id="PTHR43390">
    <property type="entry name" value="SIGNAL PEPTIDASE I"/>
    <property type="match status" value="1"/>
</dbReference>
<dbReference type="PANTHER" id="PTHR43390:SF1">
    <property type="entry name" value="CHLOROPLAST PROCESSING PEPTIDASE"/>
    <property type="match status" value="1"/>
</dbReference>
<sequence>MKFFPFSRFTIHGNSMLPTLKPGQDILCFNWAYIFSKPKKGDIVIVRHHGKEMVKRIQEVHDRELLVEGDNQKESTDSRNFGPIGKSEIIGKVIFVR</sequence>
<evidence type="ECO:0000313" key="8">
    <source>
        <dbReference type="Proteomes" id="UP000177555"/>
    </source>
</evidence>
<feature type="domain" description="Peptidase S24/S26A/S26B/S26C" evidence="6">
    <location>
        <begin position="10"/>
        <end position="94"/>
    </location>
</feature>
<accession>A0A1F5JLU9</accession>
<proteinExistence type="inferred from homology"/>
<dbReference type="GO" id="GO:0004252">
    <property type="term" value="F:serine-type endopeptidase activity"/>
    <property type="evidence" value="ECO:0007669"/>
    <property type="project" value="InterPro"/>
</dbReference>
<gene>
    <name evidence="7" type="ORF">A2867_02100</name>
</gene>
<evidence type="ECO:0000256" key="5">
    <source>
        <dbReference type="PIRSR" id="PIRSR600223-1"/>
    </source>
</evidence>
<dbReference type="InterPro" id="IPR014124">
    <property type="entry name" value="Pept_S26A_Sod_Ni_maturase"/>
</dbReference>
<dbReference type="Proteomes" id="UP000177555">
    <property type="component" value="Unassembled WGS sequence"/>
</dbReference>
<feature type="active site" evidence="5">
    <location>
        <position position="55"/>
    </location>
</feature>
<comment type="similarity">
    <text evidence="2">Belongs to the peptidase S26 family.</text>
</comment>
<dbReference type="GO" id="GO:0016020">
    <property type="term" value="C:membrane"/>
    <property type="evidence" value="ECO:0007669"/>
    <property type="project" value="InterPro"/>
</dbReference>
<keyword evidence="4" id="KW-0378">Hydrolase</keyword>
<dbReference type="PRINTS" id="PR00727">
    <property type="entry name" value="LEADERPTASE"/>
</dbReference>
<dbReference type="Pfam" id="PF00717">
    <property type="entry name" value="Peptidase_S24"/>
    <property type="match status" value="1"/>
</dbReference>
<evidence type="ECO:0000256" key="1">
    <source>
        <dbReference type="ARBA" id="ARBA00004308"/>
    </source>
</evidence>
<feature type="active site" evidence="5">
    <location>
        <position position="15"/>
    </location>
</feature>
<dbReference type="CDD" id="cd06530">
    <property type="entry name" value="S26_SPase_I"/>
    <property type="match status" value="1"/>
</dbReference>